<dbReference type="PATRIC" id="fig|742734.4.peg.5755"/>
<dbReference type="AlphaFoldDB" id="A0A0J9E8J0"/>
<dbReference type="RefSeq" id="WP_007858011.1">
    <property type="nucleotide sequence ID" value="NZ_KQ235887.1"/>
</dbReference>
<feature type="domain" description="Class II aldolase/adducin N-terminal" evidence="3">
    <location>
        <begin position="7"/>
        <end position="183"/>
    </location>
</feature>
<reference evidence="4 5" key="1">
    <citation type="submission" date="2011-04" db="EMBL/GenBank/DDBJ databases">
        <title>The Genome Sequence of Clostridium citroniae WAL-19142.</title>
        <authorList>
            <consortium name="The Broad Institute Genome Sequencing Platform"/>
            <person name="Earl A."/>
            <person name="Ward D."/>
            <person name="Feldgarden M."/>
            <person name="Gevers D."/>
            <person name="Warren Y.A."/>
            <person name="Tyrrell K.L."/>
            <person name="Citron D.M."/>
            <person name="Goldstein E.J."/>
            <person name="Daigneault M."/>
            <person name="Allen-Vercoe E."/>
            <person name="Young S.K."/>
            <person name="Zeng Q."/>
            <person name="Gargeya S."/>
            <person name="Fitzgerald M."/>
            <person name="Haas B."/>
            <person name="Abouelleil A."/>
            <person name="Alvarado L."/>
            <person name="Arachchi H.M."/>
            <person name="Berlin A."/>
            <person name="Brown A."/>
            <person name="Chapman S.B."/>
            <person name="Chen Z."/>
            <person name="Dunbar C."/>
            <person name="Freedman E."/>
            <person name="Gearin G."/>
            <person name="Gellesch M."/>
            <person name="Goldberg J."/>
            <person name="Griggs A."/>
            <person name="Gujja S."/>
            <person name="Heilman E.R."/>
            <person name="Heiman D."/>
            <person name="Howarth C."/>
            <person name="Larson L."/>
            <person name="Lui A."/>
            <person name="MacDonald P.J."/>
            <person name="Mehta T."/>
            <person name="Montmayeur A."/>
            <person name="Murphy C."/>
            <person name="Neiman D."/>
            <person name="Pearson M."/>
            <person name="Priest M."/>
            <person name="Roberts A."/>
            <person name="Saif S."/>
            <person name="Shea T."/>
            <person name="Shenoy N."/>
            <person name="Sisk P."/>
            <person name="Stolte C."/>
            <person name="Sykes S."/>
            <person name="White J."/>
            <person name="Yandava C."/>
            <person name="Wortman J."/>
            <person name="Nusbaum C."/>
            <person name="Birren B."/>
        </authorList>
    </citation>
    <scope>NUCLEOTIDE SEQUENCE [LARGE SCALE GENOMIC DNA]</scope>
    <source>
        <strain evidence="4 5">WAL-19142</strain>
    </source>
</reference>
<dbReference type="GO" id="GO:0046872">
    <property type="term" value="F:metal ion binding"/>
    <property type="evidence" value="ECO:0007669"/>
    <property type="project" value="UniProtKB-KW"/>
</dbReference>
<evidence type="ECO:0000259" key="3">
    <source>
        <dbReference type="SMART" id="SM01007"/>
    </source>
</evidence>
<accession>A0A0J9E8J0</accession>
<evidence type="ECO:0000256" key="2">
    <source>
        <dbReference type="ARBA" id="ARBA00023239"/>
    </source>
</evidence>
<dbReference type="OrthoDB" id="9794581at2"/>
<evidence type="ECO:0000256" key="1">
    <source>
        <dbReference type="ARBA" id="ARBA00022723"/>
    </source>
</evidence>
<dbReference type="GO" id="GO:0019323">
    <property type="term" value="P:pentose catabolic process"/>
    <property type="evidence" value="ECO:0007669"/>
    <property type="project" value="TreeGrafter"/>
</dbReference>
<evidence type="ECO:0000313" key="4">
    <source>
        <dbReference type="EMBL" id="KMW11950.1"/>
    </source>
</evidence>
<protein>
    <recommendedName>
        <fullName evidence="3">Class II aldolase/adducin N-terminal domain-containing protein</fullName>
    </recommendedName>
</protein>
<comment type="caution">
    <text evidence="4">The sequence shown here is derived from an EMBL/GenBank/DDBJ whole genome shotgun (WGS) entry which is preliminary data.</text>
</comment>
<dbReference type="Proteomes" id="UP000037392">
    <property type="component" value="Unassembled WGS sequence"/>
</dbReference>
<sequence length="222" mass="24263">MFEEEKKKLINAGIKLDRYGLVALSGGNVTLRMTDGTVLVTPSGMVYEDMVPGDILVMDLEGNVLEGERKPSVDVRALLYILTHKPEVNAVIHTHQPYATAVGLVTDELPCNLTTLANATRGAVKVCPYSSAASMQMGIEVVENIGDRLAVILKHHGVISVGDSLKQALYACVYLEEAAKTYSIAYGMNHHVPLLTKEQVDRAVEIFRYYGQGTSDLPESLW</sequence>
<keyword evidence="1" id="KW-0479">Metal-binding</keyword>
<dbReference type="InterPro" id="IPR036409">
    <property type="entry name" value="Aldolase_II/adducin_N_sf"/>
</dbReference>
<evidence type="ECO:0000313" key="5">
    <source>
        <dbReference type="Proteomes" id="UP000037392"/>
    </source>
</evidence>
<dbReference type="EMBL" id="ADLK01000053">
    <property type="protein sequence ID" value="KMW11950.1"/>
    <property type="molecule type" value="Genomic_DNA"/>
</dbReference>
<dbReference type="Gene3D" id="3.40.225.10">
    <property type="entry name" value="Class II aldolase/adducin N-terminal domain"/>
    <property type="match status" value="1"/>
</dbReference>
<dbReference type="PANTHER" id="PTHR22789:SF0">
    <property type="entry name" value="3-OXO-TETRONATE 4-PHOSPHATE DECARBOXYLASE-RELATED"/>
    <property type="match status" value="1"/>
</dbReference>
<dbReference type="SUPFAM" id="SSF53639">
    <property type="entry name" value="AraD/HMP-PK domain-like"/>
    <property type="match status" value="1"/>
</dbReference>
<dbReference type="GeneID" id="93166420"/>
<dbReference type="InterPro" id="IPR050197">
    <property type="entry name" value="Aldolase_class_II_sugar_metab"/>
</dbReference>
<dbReference type="InterPro" id="IPR001303">
    <property type="entry name" value="Aldolase_II/adducin_N"/>
</dbReference>
<keyword evidence="2" id="KW-0456">Lyase</keyword>
<dbReference type="SMART" id="SM01007">
    <property type="entry name" value="Aldolase_II"/>
    <property type="match status" value="1"/>
</dbReference>
<dbReference type="GO" id="GO:0016832">
    <property type="term" value="F:aldehyde-lyase activity"/>
    <property type="evidence" value="ECO:0007669"/>
    <property type="project" value="TreeGrafter"/>
</dbReference>
<dbReference type="Pfam" id="PF00596">
    <property type="entry name" value="Aldolase_II"/>
    <property type="match status" value="1"/>
</dbReference>
<organism evidence="4 5">
    <name type="scientific">[Clostridium] citroniae WAL-19142</name>
    <dbReference type="NCBI Taxonomy" id="742734"/>
    <lineage>
        <taxon>Bacteria</taxon>
        <taxon>Bacillati</taxon>
        <taxon>Bacillota</taxon>
        <taxon>Clostridia</taxon>
        <taxon>Lachnospirales</taxon>
        <taxon>Lachnospiraceae</taxon>
        <taxon>Enterocloster</taxon>
    </lineage>
</organism>
<name>A0A0J9E8J0_9FIRM</name>
<dbReference type="PANTHER" id="PTHR22789">
    <property type="entry name" value="FUCULOSE PHOSPHATE ALDOLASE"/>
    <property type="match status" value="1"/>
</dbReference>
<proteinExistence type="predicted"/>
<dbReference type="GO" id="GO:0005829">
    <property type="term" value="C:cytosol"/>
    <property type="evidence" value="ECO:0007669"/>
    <property type="project" value="TreeGrafter"/>
</dbReference>
<gene>
    <name evidence="4" type="ORF">HMPREF9470_05380</name>
</gene>